<dbReference type="Proteomes" id="UP001271007">
    <property type="component" value="Unassembled WGS sequence"/>
</dbReference>
<feature type="compositionally biased region" description="Polar residues" evidence="3">
    <location>
        <begin position="25"/>
        <end position="36"/>
    </location>
</feature>
<reference evidence="4" key="1">
    <citation type="submission" date="2023-04" db="EMBL/GenBank/DDBJ databases">
        <title>Black Yeasts Isolated from many extreme environments.</title>
        <authorList>
            <person name="Coleine C."/>
            <person name="Stajich J.E."/>
            <person name="Selbmann L."/>
        </authorList>
    </citation>
    <scope>NUCLEOTIDE SEQUENCE</scope>
    <source>
        <strain evidence="4">CCFEE 5312</strain>
    </source>
</reference>
<evidence type="ECO:0000313" key="4">
    <source>
        <dbReference type="EMBL" id="KAK3057074.1"/>
    </source>
</evidence>
<gene>
    <name evidence="4" type="ORF">LTR09_002112</name>
</gene>
<feature type="region of interest" description="Disordered" evidence="3">
    <location>
        <begin position="1"/>
        <end position="36"/>
    </location>
</feature>
<dbReference type="InterPro" id="IPR043129">
    <property type="entry name" value="ATPase_NBD"/>
</dbReference>
<dbReference type="PANTHER" id="PTHR14187">
    <property type="entry name" value="ALPHA KINASE/ELONGATION FACTOR 2 KINASE"/>
    <property type="match status" value="1"/>
</dbReference>
<organism evidence="4 5">
    <name type="scientific">Extremus antarcticus</name>
    <dbReference type="NCBI Taxonomy" id="702011"/>
    <lineage>
        <taxon>Eukaryota</taxon>
        <taxon>Fungi</taxon>
        <taxon>Dikarya</taxon>
        <taxon>Ascomycota</taxon>
        <taxon>Pezizomycotina</taxon>
        <taxon>Dothideomycetes</taxon>
        <taxon>Dothideomycetidae</taxon>
        <taxon>Mycosphaerellales</taxon>
        <taxon>Extremaceae</taxon>
        <taxon>Extremus</taxon>
    </lineage>
</organism>
<dbReference type="Pfam" id="PF00012">
    <property type="entry name" value="HSP70"/>
    <property type="match status" value="1"/>
</dbReference>
<dbReference type="InterPro" id="IPR013126">
    <property type="entry name" value="Hsp_70_fam"/>
</dbReference>
<dbReference type="EMBL" id="JAWDJX010000004">
    <property type="protein sequence ID" value="KAK3057074.1"/>
    <property type="molecule type" value="Genomic_DNA"/>
</dbReference>
<protein>
    <recommendedName>
        <fullName evidence="6">Actin-like ATPase domain-containing protein</fullName>
    </recommendedName>
</protein>
<dbReference type="GO" id="GO:0140662">
    <property type="term" value="F:ATP-dependent protein folding chaperone"/>
    <property type="evidence" value="ECO:0007669"/>
    <property type="project" value="InterPro"/>
</dbReference>
<dbReference type="Gene3D" id="3.30.420.40">
    <property type="match status" value="1"/>
</dbReference>
<dbReference type="PANTHER" id="PTHR14187:SF82">
    <property type="entry name" value="FAMILY CHAPERONE, PUTATIVE (AFU_ORTHOLOGUE AFUA_7G08575)-RELATED"/>
    <property type="match status" value="1"/>
</dbReference>
<proteinExistence type="predicted"/>
<evidence type="ECO:0000256" key="3">
    <source>
        <dbReference type="SAM" id="MobiDB-lite"/>
    </source>
</evidence>
<keyword evidence="1" id="KW-0547">Nucleotide-binding</keyword>
<evidence type="ECO:0000256" key="1">
    <source>
        <dbReference type="ARBA" id="ARBA00022741"/>
    </source>
</evidence>
<accession>A0AAJ0LVI0</accession>
<dbReference type="SUPFAM" id="SSF53067">
    <property type="entry name" value="Actin-like ATPase domain"/>
    <property type="match status" value="2"/>
</dbReference>
<dbReference type="GO" id="GO:0005524">
    <property type="term" value="F:ATP binding"/>
    <property type="evidence" value="ECO:0007669"/>
    <property type="project" value="UniProtKB-KW"/>
</dbReference>
<evidence type="ECO:0008006" key="6">
    <source>
        <dbReference type="Google" id="ProtNLM"/>
    </source>
</evidence>
<keyword evidence="2" id="KW-0067">ATP-binding</keyword>
<name>A0AAJ0LVI0_9PEZI</name>
<dbReference type="CDD" id="cd10170">
    <property type="entry name" value="ASKHA_NBD_HSP70"/>
    <property type="match status" value="1"/>
</dbReference>
<keyword evidence="5" id="KW-1185">Reference proteome</keyword>
<dbReference type="AlphaFoldDB" id="A0AAJ0LVI0"/>
<sequence>MEERQPLGEALRNSLNKKTHLEVGSRTTRAPKSLQACQATTKATTVMAETSNEQRIVVGVDFGTTFSGGKPTTADDINVIRTWPGGNNLTSDKVPSEIAYIQPKSIQGVAAEAEADGWSFLTDALDEKLSFAPRGPQETATSTENTIQWGCQVRPEQPRLRYVKLLLDPTQDMPDFVSTSEMREQLAIAGKDATAIVADYLREVYTHASSELAKRYGKLFLKTTKLEWVLTVPAVWSDAAKDATLTAAKLAGMGPELMMISEPEAAAVYTLQAIQPNYLKVGDNFVVVDAGGGTVDLISYNRPLRIEESVPGSGACCGAALLNIKFEEYVKSRLGDKAFDRLLRTKPKSWQTAMRNFEEYVKRNFDPDDMEEFNIPFPGADDNEDAGLEQGFLTLPGAVVGKMFGSTVVKILKLVDGQVKQLLDQRKTLAGVVLVGGFGQSRFLFKALTRHFTTPSAIQTHGGEVEILQPANAWTAVVRGAVLRGLEGAEMVTSRKARRHYGVAGSNLFDSAVHPKSCKFWDEMDGEWRARNRMKWFITKGCTVSSTDPILAPYACDFTDGRKTMTVELIVCDDVAPPGYDSRPIASTRILCRMPVNLETVPTQLWKQRVSPSGLPYQSLHYEVGMQMESGGLKFDMRVDDVVYGSITATFD</sequence>
<comment type="caution">
    <text evidence="4">The sequence shown here is derived from an EMBL/GenBank/DDBJ whole genome shotgun (WGS) entry which is preliminary data.</text>
</comment>
<evidence type="ECO:0000313" key="5">
    <source>
        <dbReference type="Proteomes" id="UP001271007"/>
    </source>
</evidence>
<evidence type="ECO:0000256" key="2">
    <source>
        <dbReference type="ARBA" id="ARBA00022840"/>
    </source>
</evidence>